<gene>
    <name evidence="6" type="ORF">HGMM_F07F07C24</name>
</gene>
<dbReference type="FunFam" id="1.10.10.10:FF:000001">
    <property type="entry name" value="LysR family transcriptional regulator"/>
    <property type="match status" value="1"/>
</dbReference>
<dbReference type="Gene3D" id="1.10.10.10">
    <property type="entry name" value="Winged helix-like DNA-binding domain superfamily/Winged helix DNA-binding domain"/>
    <property type="match status" value="1"/>
</dbReference>
<accession>H5SBS7</accession>
<dbReference type="InterPro" id="IPR005119">
    <property type="entry name" value="LysR_subst-bd"/>
</dbReference>
<dbReference type="GO" id="GO:0005829">
    <property type="term" value="C:cytosol"/>
    <property type="evidence" value="ECO:0007669"/>
    <property type="project" value="TreeGrafter"/>
</dbReference>
<dbReference type="PROSITE" id="PS50931">
    <property type="entry name" value="HTH_LYSR"/>
    <property type="match status" value="1"/>
</dbReference>
<reference evidence="6" key="1">
    <citation type="journal article" date="2005" name="Environ. Microbiol.">
        <title>Genetic and functional properties of uncultivated thermophilic crenarchaeotes from a subsurface gold mine as revealed by analysis of genome fragments.</title>
        <authorList>
            <person name="Nunoura T."/>
            <person name="Hirayama H."/>
            <person name="Takami H."/>
            <person name="Oida H."/>
            <person name="Nishi S."/>
            <person name="Shimamura S."/>
            <person name="Suzuki Y."/>
            <person name="Inagaki F."/>
            <person name="Takai K."/>
            <person name="Nealson K.H."/>
            <person name="Horikoshi K."/>
        </authorList>
    </citation>
    <scope>NUCLEOTIDE SEQUENCE</scope>
</reference>
<evidence type="ECO:0000256" key="2">
    <source>
        <dbReference type="ARBA" id="ARBA00023015"/>
    </source>
</evidence>
<dbReference type="GO" id="GO:0003700">
    <property type="term" value="F:DNA-binding transcription factor activity"/>
    <property type="evidence" value="ECO:0007669"/>
    <property type="project" value="InterPro"/>
</dbReference>
<keyword evidence="2" id="KW-0805">Transcription regulation</keyword>
<evidence type="ECO:0000259" key="5">
    <source>
        <dbReference type="PROSITE" id="PS50931"/>
    </source>
</evidence>
<dbReference type="PANTHER" id="PTHR30419">
    <property type="entry name" value="HTH-TYPE TRANSCRIPTIONAL REGULATOR YBHD"/>
    <property type="match status" value="1"/>
</dbReference>
<name>H5SBS7_9BACT</name>
<dbReference type="SUPFAM" id="SSF53850">
    <property type="entry name" value="Periplasmic binding protein-like II"/>
    <property type="match status" value="1"/>
</dbReference>
<evidence type="ECO:0000256" key="4">
    <source>
        <dbReference type="ARBA" id="ARBA00023163"/>
    </source>
</evidence>
<dbReference type="InterPro" id="IPR036388">
    <property type="entry name" value="WH-like_DNA-bd_sf"/>
</dbReference>
<dbReference type="Pfam" id="PF00126">
    <property type="entry name" value="HTH_1"/>
    <property type="match status" value="1"/>
</dbReference>
<dbReference type="InterPro" id="IPR000847">
    <property type="entry name" value="LysR_HTH_N"/>
</dbReference>
<evidence type="ECO:0000256" key="3">
    <source>
        <dbReference type="ARBA" id="ARBA00023125"/>
    </source>
</evidence>
<dbReference type="CDD" id="cd05466">
    <property type="entry name" value="PBP2_LTTR_substrate"/>
    <property type="match status" value="1"/>
</dbReference>
<dbReference type="PRINTS" id="PR00039">
    <property type="entry name" value="HTHLYSR"/>
</dbReference>
<reference evidence="6" key="2">
    <citation type="journal article" date="2012" name="PLoS ONE">
        <title>A Deeply Branching Thermophilic Bacterium with an Ancient Acetyl-CoA Pathway Dominates a Subsurface Ecosystem.</title>
        <authorList>
            <person name="Takami H."/>
            <person name="Noguchi H."/>
            <person name="Takaki Y."/>
            <person name="Uchiyama I."/>
            <person name="Toyoda A."/>
            <person name="Nishi S."/>
            <person name="Chee G.-J."/>
            <person name="Arai W."/>
            <person name="Nunoura T."/>
            <person name="Itoh T."/>
            <person name="Hattori M."/>
            <person name="Takai K."/>
        </authorList>
    </citation>
    <scope>NUCLEOTIDE SEQUENCE</scope>
</reference>
<dbReference type="InterPro" id="IPR050950">
    <property type="entry name" value="HTH-type_LysR_regulators"/>
</dbReference>
<evidence type="ECO:0000256" key="1">
    <source>
        <dbReference type="ARBA" id="ARBA00009437"/>
    </source>
</evidence>
<dbReference type="EMBL" id="AP011662">
    <property type="protein sequence ID" value="BAL53613.1"/>
    <property type="molecule type" value="Genomic_DNA"/>
</dbReference>
<keyword evidence="4" id="KW-0804">Transcription</keyword>
<organism evidence="6">
    <name type="scientific">uncultured Acidobacteriota bacterium</name>
    <dbReference type="NCBI Taxonomy" id="171953"/>
    <lineage>
        <taxon>Bacteria</taxon>
        <taxon>Pseudomonadati</taxon>
        <taxon>Acidobacteriota</taxon>
        <taxon>environmental samples</taxon>
    </lineage>
</organism>
<proteinExistence type="inferred from homology"/>
<dbReference type="Gene3D" id="3.40.190.290">
    <property type="match status" value="1"/>
</dbReference>
<dbReference type="Pfam" id="PF03466">
    <property type="entry name" value="LysR_substrate"/>
    <property type="match status" value="1"/>
</dbReference>
<dbReference type="GO" id="GO:0003677">
    <property type="term" value="F:DNA binding"/>
    <property type="evidence" value="ECO:0007669"/>
    <property type="project" value="UniProtKB-KW"/>
</dbReference>
<evidence type="ECO:0000313" key="6">
    <source>
        <dbReference type="EMBL" id="BAL53613.1"/>
    </source>
</evidence>
<dbReference type="InterPro" id="IPR036390">
    <property type="entry name" value="WH_DNA-bd_sf"/>
</dbReference>
<comment type="similarity">
    <text evidence="1">Belongs to the LysR transcriptional regulatory family.</text>
</comment>
<feature type="domain" description="HTH lysR-type" evidence="5">
    <location>
        <begin position="1"/>
        <end position="58"/>
    </location>
</feature>
<sequence length="312" mass="35400">MEFAQLEALVAIARARSFSRAAEQLARTQPALSIAIRKLEEEIGALVFDRSQKEVTLTEVGQILFEYAQKILNLRREALGTIEELRQLHTGRVTIGANESTSLYLLPRIILAFREQHPTIKIEVYRSFSERLPREIKERNLDFGIVSFDPNDSELASFPILEDELVLILPPGHPLAARRQITLKDLGGEPFIAHNVRSPARERVIQAFRRARVPLNIAIELTSIETIKEFVKMGLGLAFVPRMCIEEELAQGKLATVPIQGFRHRRVLRVIYLRDKVHSHAAQKFLEVIKAMAPNARGRRARLTSDSPRPIV</sequence>
<dbReference type="AlphaFoldDB" id="H5SBS7"/>
<keyword evidence="3" id="KW-0238">DNA-binding</keyword>
<dbReference type="PANTHER" id="PTHR30419:SF8">
    <property type="entry name" value="NITROGEN ASSIMILATION TRANSCRIPTIONAL ACTIVATOR-RELATED"/>
    <property type="match status" value="1"/>
</dbReference>
<dbReference type="SUPFAM" id="SSF46785">
    <property type="entry name" value="Winged helix' DNA-binding domain"/>
    <property type="match status" value="1"/>
</dbReference>
<protein>
    <submittedName>
        <fullName evidence="6">LysR family transcriptional regulator</fullName>
    </submittedName>
</protein>